<dbReference type="PANTHER" id="PTHR21716">
    <property type="entry name" value="TRANSMEMBRANE PROTEIN"/>
    <property type="match status" value="1"/>
</dbReference>
<dbReference type="Proteomes" id="UP001430614">
    <property type="component" value="Unassembled WGS sequence"/>
</dbReference>
<feature type="transmembrane region" description="Helical" evidence="8">
    <location>
        <begin position="317"/>
        <end position="335"/>
    </location>
</feature>
<keyword evidence="10" id="KW-1185">Reference proteome</keyword>
<dbReference type="PANTHER" id="PTHR21716:SF53">
    <property type="entry name" value="PERMEASE PERM-RELATED"/>
    <property type="match status" value="1"/>
</dbReference>
<evidence type="ECO:0000256" key="3">
    <source>
        <dbReference type="ARBA" id="ARBA00022448"/>
    </source>
</evidence>
<evidence type="ECO:0000256" key="5">
    <source>
        <dbReference type="ARBA" id="ARBA00022692"/>
    </source>
</evidence>
<feature type="transmembrane region" description="Helical" evidence="8">
    <location>
        <begin position="64"/>
        <end position="86"/>
    </location>
</feature>
<accession>A0ABS8K733</accession>
<protein>
    <submittedName>
        <fullName evidence="9">AI-2E family transporter</fullName>
    </submittedName>
</protein>
<comment type="caution">
    <text evidence="9">The sequence shown here is derived from an EMBL/GenBank/DDBJ whole genome shotgun (WGS) entry which is preliminary data.</text>
</comment>
<feature type="transmembrane region" description="Helical" evidence="8">
    <location>
        <begin position="150"/>
        <end position="171"/>
    </location>
</feature>
<evidence type="ECO:0000313" key="10">
    <source>
        <dbReference type="Proteomes" id="UP001430614"/>
    </source>
</evidence>
<keyword evidence="7 8" id="KW-0472">Membrane</keyword>
<evidence type="ECO:0000256" key="7">
    <source>
        <dbReference type="ARBA" id="ARBA00023136"/>
    </source>
</evidence>
<evidence type="ECO:0000256" key="1">
    <source>
        <dbReference type="ARBA" id="ARBA00004651"/>
    </source>
</evidence>
<keyword evidence="3" id="KW-0813">Transport</keyword>
<reference evidence="9 10" key="1">
    <citation type="submission" date="2021-11" db="EMBL/GenBank/DDBJ databases">
        <authorList>
            <person name="Oh E.-T."/>
            <person name="Kim S.-B."/>
        </authorList>
    </citation>
    <scope>NUCLEOTIDE SEQUENCE [LARGE SCALE GENOMIC DNA]</scope>
    <source>
        <strain evidence="9 10">MMS20-SJTN17</strain>
    </source>
</reference>
<dbReference type="RefSeq" id="WP_230559457.1">
    <property type="nucleotide sequence ID" value="NZ_JAJITC010000001.1"/>
</dbReference>
<proteinExistence type="inferred from homology"/>
<keyword evidence="5 8" id="KW-0812">Transmembrane</keyword>
<keyword evidence="4" id="KW-1003">Cell membrane</keyword>
<name>A0ABS8K733_9BURK</name>
<evidence type="ECO:0000256" key="8">
    <source>
        <dbReference type="SAM" id="Phobius"/>
    </source>
</evidence>
<evidence type="ECO:0000256" key="4">
    <source>
        <dbReference type="ARBA" id="ARBA00022475"/>
    </source>
</evidence>
<feature type="transmembrane region" description="Helical" evidence="8">
    <location>
        <begin position="211"/>
        <end position="235"/>
    </location>
</feature>
<sequence length="364" mass="39752">MLGFDVGAARKVWTAFLIGLLLFIIYIASTTVLVVVFAVFFSYLIYPMVALVERVRPRRVPRVASIAIVFVVVVALLAVVGSLFGVELQDQASRLVKQLPALLRTDVQNRLPLPHFLEPLRERILEFVRSQIETGSDKAVPLARSLGVGVVHAAGNVIYLVLVPILSFLLIKDGEKMRKAFLALLNRPHRTLWVGIVDDVNVLLSRYVRALLFLSLATLLCYGIAFSLFGVPYAFLLAVSAALLEFVPFAGPLAAIAITLVVAVFSGFPHPFWLLLFIGLYRLFQDYVLNPYLMSEGVEVSPFLVIVGLLAGDQLGGVAGIFLAVPVIAALKIVVSRAQVFYAASHEQGDAARHALTGRTDDEA</sequence>
<evidence type="ECO:0000256" key="6">
    <source>
        <dbReference type="ARBA" id="ARBA00022989"/>
    </source>
</evidence>
<evidence type="ECO:0000256" key="2">
    <source>
        <dbReference type="ARBA" id="ARBA00009773"/>
    </source>
</evidence>
<feature type="transmembrane region" description="Helical" evidence="8">
    <location>
        <begin position="12"/>
        <end position="28"/>
    </location>
</feature>
<keyword evidence="6 8" id="KW-1133">Transmembrane helix</keyword>
<comment type="subcellular location">
    <subcellularLocation>
        <location evidence="1">Cell membrane</location>
        <topology evidence="1">Multi-pass membrane protein</topology>
    </subcellularLocation>
</comment>
<dbReference type="Pfam" id="PF01594">
    <property type="entry name" value="AI-2E_transport"/>
    <property type="match status" value="1"/>
</dbReference>
<comment type="similarity">
    <text evidence="2">Belongs to the autoinducer-2 exporter (AI-2E) (TC 2.A.86) family.</text>
</comment>
<gene>
    <name evidence="9" type="ORF">LJ655_01320</name>
</gene>
<dbReference type="InterPro" id="IPR002549">
    <property type="entry name" value="AI-2E-like"/>
</dbReference>
<evidence type="ECO:0000313" key="9">
    <source>
        <dbReference type="EMBL" id="MCC8400543.1"/>
    </source>
</evidence>
<organism evidence="9 10">
    <name type="scientific">Paraburkholderia translucens</name>
    <dbReference type="NCBI Taxonomy" id="2886945"/>
    <lineage>
        <taxon>Bacteria</taxon>
        <taxon>Pseudomonadati</taxon>
        <taxon>Pseudomonadota</taxon>
        <taxon>Betaproteobacteria</taxon>
        <taxon>Burkholderiales</taxon>
        <taxon>Burkholderiaceae</taxon>
        <taxon>Paraburkholderia</taxon>
    </lineage>
</organism>
<dbReference type="EMBL" id="JAJITC010000001">
    <property type="protein sequence ID" value="MCC8400543.1"/>
    <property type="molecule type" value="Genomic_DNA"/>
</dbReference>